<keyword evidence="1" id="KW-1133">Transmembrane helix</keyword>
<protein>
    <recommendedName>
        <fullName evidence="4">TIGR04086 family membrane protein</fullName>
    </recommendedName>
</protein>
<evidence type="ECO:0000313" key="3">
    <source>
        <dbReference type="Proteomes" id="UP000002620"/>
    </source>
</evidence>
<dbReference type="NCBIfam" id="TIGR04086">
    <property type="entry name" value="TIGR04086_membr"/>
    <property type="match status" value="1"/>
</dbReference>
<proteinExistence type="predicted"/>
<feature type="transmembrane region" description="Helical" evidence="1">
    <location>
        <begin position="110"/>
        <end position="128"/>
    </location>
</feature>
<keyword evidence="3" id="KW-1185">Reference proteome</keyword>
<evidence type="ECO:0008006" key="4">
    <source>
        <dbReference type="Google" id="ProtNLM"/>
    </source>
</evidence>
<dbReference type="EMBL" id="CP001785">
    <property type="protein sequence ID" value="ACX53082.1"/>
    <property type="molecule type" value="Genomic_DNA"/>
</dbReference>
<dbReference type="OrthoDB" id="9858690at2"/>
<dbReference type="Pfam" id="PF12670">
    <property type="entry name" value="DUF3792"/>
    <property type="match status" value="1"/>
</dbReference>
<evidence type="ECO:0000313" key="2">
    <source>
        <dbReference type="EMBL" id="ACX53082.1"/>
    </source>
</evidence>
<feature type="transmembrane region" description="Helical" evidence="1">
    <location>
        <begin position="46"/>
        <end position="67"/>
    </location>
</feature>
<dbReference type="Proteomes" id="UP000002620">
    <property type="component" value="Chromosome"/>
</dbReference>
<reference evidence="2 3" key="1">
    <citation type="submission" date="2009-10" db="EMBL/GenBank/DDBJ databases">
        <title>Complete sequence of chromosome of Ammonifex degensii KC4.</title>
        <authorList>
            <consortium name="US DOE Joint Genome Institute"/>
            <person name="Kerfeld C."/>
            <person name="Goodner B."/>
            <person name="Huber H."/>
            <person name="Stetter K."/>
            <person name="Lucas S."/>
            <person name="Copeland A."/>
            <person name="Lapidus A."/>
            <person name="Glavina del Rio T."/>
            <person name="Dalin E."/>
            <person name="Tice H."/>
            <person name="Bruce D."/>
            <person name="Goodwin L."/>
            <person name="Pitluck S."/>
            <person name="Saunders E."/>
            <person name="Brettin T."/>
            <person name="Detter J.C."/>
            <person name="Han C."/>
            <person name="Larimer F."/>
            <person name="Land M."/>
            <person name="Hauser L."/>
            <person name="Kyrpides N."/>
            <person name="Ovchinnikova G."/>
            <person name="Richardson P."/>
        </authorList>
    </citation>
    <scope>NUCLEOTIDE SEQUENCE [LARGE SCALE GENOMIC DNA]</scope>
    <source>
        <strain evidence="3">DSM 10501 / KC4</strain>
    </source>
</reference>
<accession>C9R9V3</accession>
<dbReference type="InterPro" id="IPR023804">
    <property type="entry name" value="DUF3792_TM"/>
</dbReference>
<dbReference type="HOGENOM" id="CLU_149197_1_0_9"/>
<keyword evidence="1" id="KW-0472">Membrane</keyword>
<dbReference type="KEGG" id="adg:Adeg_2004"/>
<evidence type="ECO:0000256" key="1">
    <source>
        <dbReference type="SAM" id="Phobius"/>
    </source>
</evidence>
<sequence length="129" mass="13491">MRGHEEKGSFSLSAVGQGIFGAASFVLGFTLLTAALFYFAPLPERLLPYFASSGLFLGSFVGGVLAARRAASKVLLHGLTVGTALFILLWFTSLVFYPGPVVTAHLLKKLFLLLLGGALGSTLGATLLS</sequence>
<feature type="transmembrane region" description="Helical" evidence="1">
    <location>
        <begin position="74"/>
        <end position="98"/>
    </location>
</feature>
<dbReference type="AlphaFoldDB" id="C9R9V3"/>
<dbReference type="RefSeq" id="WP_015739958.1">
    <property type="nucleotide sequence ID" value="NC_013385.1"/>
</dbReference>
<keyword evidence="1" id="KW-0812">Transmembrane</keyword>
<gene>
    <name evidence="2" type="ordered locus">Adeg_2004</name>
</gene>
<organism evidence="2 3">
    <name type="scientific">Ammonifex degensii (strain DSM 10501 / KC4)</name>
    <dbReference type="NCBI Taxonomy" id="429009"/>
    <lineage>
        <taxon>Bacteria</taxon>
        <taxon>Bacillati</taxon>
        <taxon>Bacillota</taxon>
        <taxon>Clostridia</taxon>
        <taxon>Thermoanaerobacterales</taxon>
        <taxon>Thermoanaerobacteraceae</taxon>
        <taxon>Ammonifex</taxon>
    </lineage>
</organism>
<dbReference type="eggNOG" id="ENOG5033BZC">
    <property type="taxonomic scope" value="Bacteria"/>
</dbReference>
<feature type="transmembrane region" description="Helical" evidence="1">
    <location>
        <begin position="12"/>
        <end position="40"/>
    </location>
</feature>
<name>C9R9V3_AMMDK</name>